<comment type="caution">
    <text evidence="1">The sequence shown here is derived from an EMBL/GenBank/DDBJ whole genome shotgun (WGS) entry which is preliminary data.</text>
</comment>
<evidence type="ECO:0008006" key="3">
    <source>
        <dbReference type="Google" id="ProtNLM"/>
    </source>
</evidence>
<sequence>MTGKLSQLFNLALDISKLPVARLEFRLDLNPDAVRRMHAHFTKPHPKYKIFQNKSLGAALVDLKRFANPETYMENVKGRNSAAYHARKARSRGYTVVEIDKNDFVEDIHEINTSLDQRQGRPMPEAYRQKQAQFIVEKNYKYFGVLNPAGKLTAYSDVGLFGNFVAFDRLLGLRNNDGAMHLMVTEIICRMIETHAYGYLMYDTFFGASPGLRTFKTMLGFEPYRAKYSLQ</sequence>
<reference evidence="1" key="1">
    <citation type="submission" date="2022-08" db="EMBL/GenBank/DDBJ databases">
        <title>Reclassification of Massilia species as members of the genera Telluria, Duganella, Pseudoduganella, Mokoshia gen. nov. and Zemynaea gen. nov. using orthogonal and non-orthogonal genome-based approaches.</title>
        <authorList>
            <person name="Bowman J.P."/>
        </authorList>
    </citation>
    <scope>NUCLEOTIDE SEQUENCE</scope>
    <source>
        <strain evidence="1">LMG 11547</strain>
    </source>
</reference>
<keyword evidence="2" id="KW-1185">Reference proteome</keyword>
<dbReference type="Gene3D" id="3.40.630.30">
    <property type="match status" value="1"/>
</dbReference>
<gene>
    <name evidence="1" type="ORF">NX786_18455</name>
</gene>
<accession>A0ABT2C1R4</accession>
<organism evidence="1 2">
    <name type="scientific">Telluria mixta</name>
    <dbReference type="NCBI Taxonomy" id="34071"/>
    <lineage>
        <taxon>Bacteria</taxon>
        <taxon>Pseudomonadati</taxon>
        <taxon>Pseudomonadota</taxon>
        <taxon>Betaproteobacteria</taxon>
        <taxon>Burkholderiales</taxon>
        <taxon>Oxalobacteraceae</taxon>
        <taxon>Telluria group</taxon>
        <taxon>Telluria</taxon>
    </lineage>
</organism>
<dbReference type="Proteomes" id="UP001165263">
    <property type="component" value="Unassembled WGS sequence"/>
</dbReference>
<name>A0ABT2C1R4_9BURK</name>
<evidence type="ECO:0000313" key="2">
    <source>
        <dbReference type="Proteomes" id="UP001165263"/>
    </source>
</evidence>
<proteinExistence type="predicted"/>
<protein>
    <recommendedName>
        <fullName evidence="3">BioF2-like acetyltransferase domain-containing protein</fullName>
    </recommendedName>
</protein>
<evidence type="ECO:0000313" key="1">
    <source>
        <dbReference type="EMBL" id="MCS0631314.1"/>
    </source>
</evidence>
<dbReference type="RefSeq" id="WP_259450387.1">
    <property type="nucleotide sequence ID" value="NZ_CP119520.1"/>
</dbReference>
<dbReference type="EMBL" id="JANUHC010000006">
    <property type="protein sequence ID" value="MCS0631314.1"/>
    <property type="molecule type" value="Genomic_DNA"/>
</dbReference>